<dbReference type="EMBL" id="CAJVRL010000060">
    <property type="protein sequence ID" value="CAG8955041.1"/>
    <property type="molecule type" value="Genomic_DNA"/>
</dbReference>
<evidence type="ECO:0000256" key="1">
    <source>
        <dbReference type="SAM" id="MobiDB-lite"/>
    </source>
</evidence>
<reference evidence="2" key="1">
    <citation type="submission" date="2021-07" db="EMBL/GenBank/DDBJ databases">
        <authorList>
            <person name="Durling M."/>
        </authorList>
    </citation>
    <scope>NUCLEOTIDE SEQUENCE</scope>
</reference>
<proteinExistence type="predicted"/>
<dbReference type="AlphaFoldDB" id="A0A9N9PPU7"/>
<dbReference type="OrthoDB" id="10410955at2759"/>
<comment type="caution">
    <text evidence="2">The sequence shown here is derived from an EMBL/GenBank/DDBJ whole genome shotgun (WGS) entry which is preliminary data.</text>
</comment>
<feature type="region of interest" description="Disordered" evidence="1">
    <location>
        <begin position="1"/>
        <end position="44"/>
    </location>
</feature>
<accession>A0A9N9PPU7</accession>
<evidence type="ECO:0000313" key="3">
    <source>
        <dbReference type="Proteomes" id="UP000696280"/>
    </source>
</evidence>
<organism evidence="2 3">
    <name type="scientific">Hymenoscyphus fraxineus</name>
    <dbReference type="NCBI Taxonomy" id="746836"/>
    <lineage>
        <taxon>Eukaryota</taxon>
        <taxon>Fungi</taxon>
        <taxon>Dikarya</taxon>
        <taxon>Ascomycota</taxon>
        <taxon>Pezizomycotina</taxon>
        <taxon>Leotiomycetes</taxon>
        <taxon>Helotiales</taxon>
        <taxon>Helotiaceae</taxon>
        <taxon>Hymenoscyphus</taxon>
    </lineage>
</organism>
<evidence type="ECO:0000313" key="2">
    <source>
        <dbReference type="EMBL" id="CAG8955041.1"/>
    </source>
</evidence>
<name>A0A9N9PPU7_9HELO</name>
<dbReference type="Proteomes" id="UP000696280">
    <property type="component" value="Unassembled WGS sequence"/>
</dbReference>
<feature type="compositionally biased region" description="Low complexity" evidence="1">
    <location>
        <begin position="1"/>
        <end position="12"/>
    </location>
</feature>
<sequence length="223" mass="25583">MSHSSTSSQVSISPPPSPRLPSLTSTSPSTTNSHTNTSRDSNLHNNSQTTTCHCEIVYKTYRNCNHQVPEQTLHAKDCKHYDEHASGSCDGKRTLSRVLLPEDGEEENCPACRDLWLDVGVVKGYALDRGLEEIWNGRYGYGYGVLRISHGRWSSGTAVRYFVERVWEQGIMECRVNEHVKEKLVMKYTRGRVEYKNKKQKYSTSIAKWQIFRFKFQEITISK</sequence>
<gene>
    <name evidence="2" type="ORF">HYFRA_00007055</name>
</gene>
<keyword evidence="3" id="KW-1185">Reference proteome</keyword>
<feature type="compositionally biased region" description="Low complexity" evidence="1">
    <location>
        <begin position="20"/>
        <end position="39"/>
    </location>
</feature>
<protein>
    <submittedName>
        <fullName evidence="2">Uncharacterized protein</fullName>
    </submittedName>
</protein>